<dbReference type="Proteomes" id="UP001564408">
    <property type="component" value="Unassembled WGS sequence"/>
</dbReference>
<reference evidence="1 2" key="1">
    <citation type="submission" date="2024-05" db="EMBL/GenBank/DDBJ databases">
        <title>Genome Sequence and Characterization of the New Strain Purple Sulfur Bacterium of Genus Thioalkalicoccus.</title>
        <authorList>
            <person name="Bryantseva I.A."/>
            <person name="Kyndt J.A."/>
            <person name="Imhoff J.F."/>
        </authorList>
    </citation>
    <scope>NUCLEOTIDE SEQUENCE [LARGE SCALE GENOMIC DNA]</scope>
    <source>
        <strain evidence="1 2">Um2</strain>
    </source>
</reference>
<keyword evidence="2" id="KW-1185">Reference proteome</keyword>
<evidence type="ECO:0000313" key="2">
    <source>
        <dbReference type="Proteomes" id="UP001564408"/>
    </source>
</evidence>
<evidence type="ECO:0000313" key="1">
    <source>
        <dbReference type="EMBL" id="MEY6432369.1"/>
    </source>
</evidence>
<dbReference type="EMBL" id="JBDKXB010000007">
    <property type="protein sequence ID" value="MEY6432369.1"/>
    <property type="molecule type" value="Genomic_DNA"/>
</dbReference>
<dbReference type="SUPFAM" id="SSF69304">
    <property type="entry name" value="Tricorn protease N-terminal domain"/>
    <property type="match status" value="1"/>
</dbReference>
<sequence>MPFSYDNNKLLATSIAKGASHIADECSPMQIGYFERNDSYRFSAAFVRVAETTAWSWQQSCMAQWIKNGSDDLICFNDIVEGKHVTRIRDVARKKDVSIIKLPLYNITSDGKWGVSINFSRLARFRPGYGYSKPSIPPDNFRSCSADGLAIVNIPSGRTELIVSFDELGKDREWQDDQYLNHAQFSPDGKFVAFFHIGGGEREKQVRFMLIDRSTNNVAVIEEGRRVSHYCWLSNDMILATVKKSHSPSDWQYCRYKIADDLSVAREQCALPLETDGHPMQCPIRPGVIVTDQRANRFGVDRIILAHLATSQVLRLGYFLLPPNFRGPLRCDLHPRWDRVGEEVCVDCMLGQQRRIAVIRLHANEQLVSH</sequence>
<organism evidence="1 2">
    <name type="scientific">Thioalkalicoccus limnaeus</name>
    <dbReference type="NCBI Taxonomy" id="120681"/>
    <lineage>
        <taxon>Bacteria</taxon>
        <taxon>Pseudomonadati</taxon>
        <taxon>Pseudomonadota</taxon>
        <taxon>Gammaproteobacteria</taxon>
        <taxon>Chromatiales</taxon>
        <taxon>Chromatiaceae</taxon>
        <taxon>Thioalkalicoccus</taxon>
    </lineage>
</organism>
<dbReference type="InterPro" id="IPR015943">
    <property type="entry name" value="WD40/YVTN_repeat-like_dom_sf"/>
</dbReference>
<comment type="caution">
    <text evidence="1">The sequence shown here is derived from an EMBL/GenBank/DDBJ whole genome shotgun (WGS) entry which is preliminary data.</text>
</comment>
<protein>
    <submittedName>
        <fullName evidence="1">Uncharacterized protein</fullName>
    </submittedName>
</protein>
<dbReference type="RefSeq" id="WP_369666750.1">
    <property type="nucleotide sequence ID" value="NZ_JBDKXB010000007.1"/>
</dbReference>
<name>A0ABV4BEY7_9GAMM</name>
<gene>
    <name evidence="1" type="ORF">ABC977_08120</name>
</gene>
<dbReference type="Gene3D" id="2.130.10.10">
    <property type="entry name" value="YVTN repeat-like/Quinoprotein amine dehydrogenase"/>
    <property type="match status" value="1"/>
</dbReference>
<proteinExistence type="predicted"/>
<accession>A0ABV4BEY7</accession>